<dbReference type="EMBL" id="JAUIQD010000004">
    <property type="protein sequence ID" value="KAK3352521.1"/>
    <property type="molecule type" value="Genomic_DNA"/>
</dbReference>
<comment type="subcellular location">
    <subcellularLocation>
        <location evidence="1">Membrane</location>
    </subcellularLocation>
</comment>
<name>A0AAJ0MDJ2_9PEZI</name>
<feature type="transmembrane region" description="Helical" evidence="8">
    <location>
        <begin position="115"/>
        <end position="135"/>
    </location>
</feature>
<comment type="caution">
    <text evidence="11">The sequence shown here is derived from an EMBL/GenBank/DDBJ whole genome shotgun (WGS) entry which is preliminary data.</text>
</comment>
<evidence type="ECO:0000256" key="8">
    <source>
        <dbReference type="SAM" id="Phobius"/>
    </source>
</evidence>
<evidence type="ECO:0000256" key="1">
    <source>
        <dbReference type="ARBA" id="ARBA00004370"/>
    </source>
</evidence>
<evidence type="ECO:0000256" key="3">
    <source>
        <dbReference type="ARBA" id="ARBA00022692"/>
    </source>
</evidence>
<feature type="transmembrane region" description="Helical" evidence="8">
    <location>
        <begin position="259"/>
        <end position="278"/>
    </location>
</feature>
<dbReference type="SMART" id="SM00665">
    <property type="entry name" value="B561"/>
    <property type="match status" value="1"/>
</dbReference>
<keyword evidence="5 8" id="KW-1133">Transmembrane helix</keyword>
<organism evidence="11 12">
    <name type="scientific">Lasiosphaeria hispida</name>
    <dbReference type="NCBI Taxonomy" id="260671"/>
    <lineage>
        <taxon>Eukaryota</taxon>
        <taxon>Fungi</taxon>
        <taxon>Dikarya</taxon>
        <taxon>Ascomycota</taxon>
        <taxon>Pezizomycotina</taxon>
        <taxon>Sordariomycetes</taxon>
        <taxon>Sordariomycetidae</taxon>
        <taxon>Sordariales</taxon>
        <taxon>Lasiosphaeriaceae</taxon>
        <taxon>Lasiosphaeria</taxon>
    </lineage>
</organism>
<feature type="region of interest" description="Disordered" evidence="7">
    <location>
        <begin position="309"/>
        <end position="364"/>
    </location>
</feature>
<dbReference type="AlphaFoldDB" id="A0AAJ0MDJ2"/>
<reference evidence="11" key="1">
    <citation type="journal article" date="2023" name="Mol. Phylogenet. Evol.">
        <title>Genome-scale phylogeny and comparative genomics of the fungal order Sordariales.</title>
        <authorList>
            <person name="Hensen N."/>
            <person name="Bonometti L."/>
            <person name="Westerberg I."/>
            <person name="Brannstrom I.O."/>
            <person name="Guillou S."/>
            <person name="Cros-Aarteil S."/>
            <person name="Calhoun S."/>
            <person name="Haridas S."/>
            <person name="Kuo A."/>
            <person name="Mondo S."/>
            <person name="Pangilinan J."/>
            <person name="Riley R."/>
            <person name="LaButti K."/>
            <person name="Andreopoulos B."/>
            <person name="Lipzen A."/>
            <person name="Chen C."/>
            <person name="Yan M."/>
            <person name="Daum C."/>
            <person name="Ng V."/>
            <person name="Clum A."/>
            <person name="Steindorff A."/>
            <person name="Ohm R.A."/>
            <person name="Martin F."/>
            <person name="Silar P."/>
            <person name="Natvig D.O."/>
            <person name="Lalanne C."/>
            <person name="Gautier V."/>
            <person name="Ament-Velasquez S.L."/>
            <person name="Kruys A."/>
            <person name="Hutchinson M.I."/>
            <person name="Powell A.J."/>
            <person name="Barry K."/>
            <person name="Miller A.N."/>
            <person name="Grigoriev I.V."/>
            <person name="Debuchy R."/>
            <person name="Gladieux P."/>
            <person name="Hiltunen Thoren M."/>
            <person name="Johannesson H."/>
        </authorList>
    </citation>
    <scope>NUCLEOTIDE SEQUENCE</scope>
    <source>
        <strain evidence="11">CBS 955.72</strain>
    </source>
</reference>
<keyword evidence="2" id="KW-0813">Transport</keyword>
<gene>
    <name evidence="11" type="ORF">B0T25DRAFT_187206</name>
</gene>
<dbReference type="PANTHER" id="PTHR47797">
    <property type="entry name" value="DEHYDROGENASE, PUTATIVE (AFU_ORTHOLOGUE AFUA_8G05805)-RELATED"/>
    <property type="match status" value="1"/>
</dbReference>
<evidence type="ECO:0000256" key="5">
    <source>
        <dbReference type="ARBA" id="ARBA00022989"/>
    </source>
</evidence>
<evidence type="ECO:0000256" key="6">
    <source>
        <dbReference type="ARBA" id="ARBA00023136"/>
    </source>
</evidence>
<feature type="compositionally biased region" description="Gly residues" evidence="7">
    <location>
        <begin position="29"/>
        <end position="90"/>
    </location>
</feature>
<proteinExistence type="predicted"/>
<dbReference type="PANTHER" id="PTHR47797:SF1">
    <property type="entry name" value="CYTOCHROME B561 DOMAIN-CONTAINING PROTEIN-RELATED"/>
    <property type="match status" value="1"/>
</dbReference>
<keyword evidence="9" id="KW-0732">Signal</keyword>
<feature type="signal peptide" evidence="9">
    <location>
        <begin position="1"/>
        <end position="26"/>
    </location>
</feature>
<sequence>MSPHLNRSRAGLAAVLCLGFATLAHSHGPPGGFPGHPTGAPGGGGGDGGEGGSGSGSGSGSGTGTGTGTGGGSGTGEGGSGNGFGGANGDGNGNGGNGQFGVGFDIATASYYRTIHGILCALSMVVLFPLGSIFMRIIPGRFALWIHAVFQMLAFCVYIAGAALGIYLVTIVQIPFEGGNLLTNDTTKFHPIIGIVTLATLLVQPILGYVHHARFKKVQRRQFWSYLHIFNGRIGVTVGIINGGLGLNLAAASAYRKRVYIIVAAVMWSLWMLIALWSEVMRLRRNRRAQRMADPHAVMTGAKAIPVEVRSSHSRSAGSHGSHRSHRSNVGRDVSRSRSRSRSRDRGARRSVRSGVGSVGRYRV</sequence>
<keyword evidence="6 8" id="KW-0472">Membrane</keyword>
<dbReference type="GO" id="GO:0016020">
    <property type="term" value="C:membrane"/>
    <property type="evidence" value="ECO:0007669"/>
    <property type="project" value="UniProtKB-SubCell"/>
</dbReference>
<keyword evidence="4" id="KW-0249">Electron transport</keyword>
<evidence type="ECO:0000313" key="12">
    <source>
        <dbReference type="Proteomes" id="UP001275084"/>
    </source>
</evidence>
<feature type="region of interest" description="Disordered" evidence="7">
    <location>
        <begin position="28"/>
        <end position="90"/>
    </location>
</feature>
<feature type="compositionally biased region" description="Low complexity" evidence="7">
    <location>
        <begin position="353"/>
        <end position="364"/>
    </location>
</feature>
<dbReference type="CDD" id="cd08760">
    <property type="entry name" value="Cyt_b561_FRRS1_like"/>
    <property type="match status" value="1"/>
</dbReference>
<keyword evidence="3 8" id="KW-0812">Transmembrane</keyword>
<feature type="domain" description="Cytochrome b561" evidence="10">
    <location>
        <begin position="115"/>
        <end position="247"/>
    </location>
</feature>
<feature type="transmembrane region" description="Helical" evidence="8">
    <location>
        <begin position="223"/>
        <end position="247"/>
    </location>
</feature>
<evidence type="ECO:0000256" key="4">
    <source>
        <dbReference type="ARBA" id="ARBA00022982"/>
    </source>
</evidence>
<dbReference type="Proteomes" id="UP001275084">
    <property type="component" value="Unassembled WGS sequence"/>
</dbReference>
<evidence type="ECO:0000256" key="7">
    <source>
        <dbReference type="SAM" id="MobiDB-lite"/>
    </source>
</evidence>
<evidence type="ECO:0000256" key="2">
    <source>
        <dbReference type="ARBA" id="ARBA00022448"/>
    </source>
</evidence>
<reference evidence="11" key="2">
    <citation type="submission" date="2023-06" db="EMBL/GenBank/DDBJ databases">
        <authorList>
            <consortium name="Lawrence Berkeley National Laboratory"/>
            <person name="Haridas S."/>
            <person name="Hensen N."/>
            <person name="Bonometti L."/>
            <person name="Westerberg I."/>
            <person name="Brannstrom I.O."/>
            <person name="Guillou S."/>
            <person name="Cros-Aarteil S."/>
            <person name="Calhoun S."/>
            <person name="Kuo A."/>
            <person name="Mondo S."/>
            <person name="Pangilinan J."/>
            <person name="Riley R."/>
            <person name="Labutti K."/>
            <person name="Andreopoulos B."/>
            <person name="Lipzen A."/>
            <person name="Chen C."/>
            <person name="Yanf M."/>
            <person name="Daum C."/>
            <person name="Ng V."/>
            <person name="Clum A."/>
            <person name="Steindorff A."/>
            <person name="Ohm R."/>
            <person name="Martin F."/>
            <person name="Silar P."/>
            <person name="Natvig D."/>
            <person name="Lalanne C."/>
            <person name="Gautier V."/>
            <person name="Ament-Velasquez S.L."/>
            <person name="Kruys A."/>
            <person name="Hutchinson M.I."/>
            <person name="Powell A.J."/>
            <person name="Barry K."/>
            <person name="Miller A.N."/>
            <person name="Grigoriev I.V."/>
            <person name="Debuchy R."/>
            <person name="Gladieux P."/>
            <person name="Thoren M.H."/>
            <person name="Johannesson H."/>
        </authorList>
    </citation>
    <scope>NUCLEOTIDE SEQUENCE</scope>
    <source>
        <strain evidence="11">CBS 955.72</strain>
    </source>
</reference>
<feature type="transmembrane region" description="Helical" evidence="8">
    <location>
        <begin position="189"/>
        <end position="211"/>
    </location>
</feature>
<feature type="chain" id="PRO_5042557626" description="Cytochrome b561 domain-containing protein" evidence="9">
    <location>
        <begin position="27"/>
        <end position="364"/>
    </location>
</feature>
<evidence type="ECO:0000313" key="11">
    <source>
        <dbReference type="EMBL" id="KAK3352521.1"/>
    </source>
</evidence>
<evidence type="ECO:0000259" key="10">
    <source>
        <dbReference type="SMART" id="SM00665"/>
    </source>
</evidence>
<keyword evidence="12" id="KW-1185">Reference proteome</keyword>
<dbReference type="InterPro" id="IPR006593">
    <property type="entry name" value="Cyt_b561/ferric_Rdtase_TM"/>
</dbReference>
<protein>
    <recommendedName>
        <fullName evidence="10">Cytochrome b561 domain-containing protein</fullName>
    </recommendedName>
</protein>
<accession>A0AAJ0MDJ2</accession>
<evidence type="ECO:0000256" key="9">
    <source>
        <dbReference type="SAM" id="SignalP"/>
    </source>
</evidence>
<dbReference type="Gene3D" id="1.20.120.1770">
    <property type="match status" value="1"/>
</dbReference>
<feature type="transmembrane region" description="Helical" evidence="8">
    <location>
        <begin position="142"/>
        <end position="169"/>
    </location>
</feature>